<sequence length="542" mass="59648">MITLEKLTKRYGPKILFENVSMRFDPGKRYVLVGANGAGKSTLLKIVSGEEESDQGTVEIPRQLKVGVLKQDHFAYESCRILDTVLMGNRALWDAMHERDRLLEGEMTDEVGMRLAELEGTIGEEDGYTAEARAAEILEGLGIATSRHTSTVSTLAGGYKLRVLIAQTLFAGADVLLLDEPTNHLDLDSIRWLESFLTDTFRGTLLVVSHDRHFMNAIATHVADVDYQTVTVYTGDYDDFIEQKTTGQRQSDADAAQKKKKIAELKDFVARFGASASRSSQAQSRVKEIEKLEAGIQVRRTSVVRPYIKFEIEKPSGRDVLRVDGLAKSFGELRVIEKLDMNLNRGDKLAVIGPSGIGKSTLLKLLVGELTPDAGSVTWGHDTNVGYFAQDHHEAIEPGYTAYDWLYRFDPSAPKEHVRSVLGKLLFSGEAGLKKTENLSGGEAARLFLAKLILVKNNVVVLDEPTNHLDVESIDALLQALIAYKGTVIVTSHDRHFIGKLGTRVLELSASGPRLFNGTYDEYLEGPGNPDALQGQKAAKAS</sequence>
<dbReference type="GO" id="GO:0016887">
    <property type="term" value="F:ATP hydrolysis activity"/>
    <property type="evidence" value="ECO:0007669"/>
    <property type="project" value="InterPro"/>
</dbReference>
<dbReference type="RefSeq" id="WP_104983793.1">
    <property type="nucleotide sequence ID" value="NZ_CP012673.1"/>
</dbReference>
<evidence type="ECO:0000313" key="8">
    <source>
        <dbReference type="Proteomes" id="UP000238348"/>
    </source>
</evidence>
<dbReference type="Proteomes" id="UP000238348">
    <property type="component" value="Chromosome"/>
</dbReference>
<feature type="domain" description="ABC transporter" evidence="6">
    <location>
        <begin position="321"/>
        <end position="536"/>
    </location>
</feature>
<evidence type="ECO:0000256" key="2">
    <source>
        <dbReference type="ARBA" id="ARBA00022741"/>
    </source>
</evidence>
<dbReference type="GO" id="GO:0005524">
    <property type="term" value="F:ATP binding"/>
    <property type="evidence" value="ECO:0007669"/>
    <property type="project" value="UniProtKB-KW"/>
</dbReference>
<dbReference type="Pfam" id="PF00005">
    <property type="entry name" value="ABC_tran"/>
    <property type="match status" value="2"/>
</dbReference>
<dbReference type="Gene3D" id="3.40.50.300">
    <property type="entry name" value="P-loop containing nucleotide triphosphate hydrolases"/>
    <property type="match status" value="2"/>
</dbReference>
<proteinExistence type="inferred from homology"/>
<dbReference type="PROSITE" id="PS00211">
    <property type="entry name" value="ABC_TRANSPORTER_1"/>
    <property type="match status" value="1"/>
</dbReference>
<comment type="similarity">
    <text evidence="4">Belongs to the ABC transporter superfamily. ABCF family. YbiT subfamily.</text>
</comment>
<keyword evidence="2" id="KW-0547">Nucleotide-binding</keyword>
<dbReference type="InterPro" id="IPR051309">
    <property type="entry name" value="ABCF_ATPase"/>
</dbReference>
<protein>
    <recommendedName>
        <fullName evidence="5">Probable ATP-binding protein YbiT</fullName>
    </recommendedName>
</protein>
<dbReference type="PANTHER" id="PTHR42855">
    <property type="entry name" value="ABC TRANSPORTER ATP-BINDING SUBUNIT"/>
    <property type="match status" value="1"/>
</dbReference>
<dbReference type="FunFam" id="3.40.50.300:FF:000070">
    <property type="entry name" value="Putative ABC transporter ATP-binding component"/>
    <property type="match status" value="1"/>
</dbReference>
<dbReference type="Pfam" id="PF12848">
    <property type="entry name" value="ABC_tran_Xtn"/>
    <property type="match status" value="1"/>
</dbReference>
<evidence type="ECO:0000313" key="7">
    <source>
        <dbReference type="EMBL" id="AUX45408.1"/>
    </source>
</evidence>
<name>A0A2L0F1F0_SORCE</name>
<dbReference type="SMART" id="SM00382">
    <property type="entry name" value="AAA"/>
    <property type="match status" value="2"/>
</dbReference>
<reference evidence="7 8" key="1">
    <citation type="submission" date="2015-09" db="EMBL/GenBank/DDBJ databases">
        <title>Sorangium comparison.</title>
        <authorList>
            <person name="Zaburannyi N."/>
            <person name="Bunk B."/>
            <person name="Overmann J."/>
            <person name="Mueller R."/>
        </authorList>
    </citation>
    <scope>NUCLEOTIDE SEQUENCE [LARGE SCALE GENOMIC DNA]</scope>
    <source>
        <strain evidence="7 8">So ce26</strain>
    </source>
</reference>
<organism evidence="7 8">
    <name type="scientific">Sorangium cellulosum</name>
    <name type="common">Polyangium cellulosum</name>
    <dbReference type="NCBI Taxonomy" id="56"/>
    <lineage>
        <taxon>Bacteria</taxon>
        <taxon>Pseudomonadati</taxon>
        <taxon>Myxococcota</taxon>
        <taxon>Polyangia</taxon>
        <taxon>Polyangiales</taxon>
        <taxon>Polyangiaceae</taxon>
        <taxon>Sorangium</taxon>
    </lineage>
</organism>
<dbReference type="SUPFAM" id="SSF52540">
    <property type="entry name" value="P-loop containing nucleoside triphosphate hydrolases"/>
    <property type="match status" value="2"/>
</dbReference>
<dbReference type="PROSITE" id="PS50893">
    <property type="entry name" value="ABC_TRANSPORTER_2"/>
    <property type="match status" value="2"/>
</dbReference>
<dbReference type="InterPro" id="IPR003593">
    <property type="entry name" value="AAA+_ATPase"/>
</dbReference>
<dbReference type="FunFam" id="3.40.50.300:FF:000011">
    <property type="entry name" value="Putative ABC transporter ATP-binding component"/>
    <property type="match status" value="1"/>
</dbReference>
<dbReference type="AlphaFoldDB" id="A0A2L0F1F0"/>
<gene>
    <name evidence="7" type="ORF">SOCE26_068990</name>
</gene>
<dbReference type="CDD" id="cd03221">
    <property type="entry name" value="ABCF_EF-3"/>
    <property type="match status" value="2"/>
</dbReference>
<dbReference type="OrthoDB" id="9808609at2"/>
<accession>A0A2L0F1F0</accession>
<evidence type="ECO:0000256" key="1">
    <source>
        <dbReference type="ARBA" id="ARBA00022737"/>
    </source>
</evidence>
<evidence type="ECO:0000256" key="4">
    <source>
        <dbReference type="ARBA" id="ARBA00061551"/>
    </source>
</evidence>
<keyword evidence="3 7" id="KW-0067">ATP-binding</keyword>
<dbReference type="InterPro" id="IPR017871">
    <property type="entry name" value="ABC_transporter-like_CS"/>
</dbReference>
<evidence type="ECO:0000256" key="5">
    <source>
        <dbReference type="ARBA" id="ARBA00074044"/>
    </source>
</evidence>
<evidence type="ECO:0000259" key="6">
    <source>
        <dbReference type="PROSITE" id="PS50893"/>
    </source>
</evidence>
<feature type="domain" description="ABC transporter" evidence="6">
    <location>
        <begin position="2"/>
        <end position="253"/>
    </location>
</feature>
<evidence type="ECO:0000256" key="3">
    <source>
        <dbReference type="ARBA" id="ARBA00022840"/>
    </source>
</evidence>
<keyword evidence="1" id="KW-0677">Repeat</keyword>
<dbReference type="EMBL" id="CP012673">
    <property type="protein sequence ID" value="AUX45408.1"/>
    <property type="molecule type" value="Genomic_DNA"/>
</dbReference>
<dbReference type="PANTHER" id="PTHR42855:SF2">
    <property type="entry name" value="DRUG RESISTANCE ABC TRANSPORTER,ATP-BINDING PROTEIN"/>
    <property type="match status" value="1"/>
</dbReference>
<dbReference type="InterPro" id="IPR027417">
    <property type="entry name" value="P-loop_NTPase"/>
</dbReference>
<dbReference type="InterPro" id="IPR003439">
    <property type="entry name" value="ABC_transporter-like_ATP-bd"/>
</dbReference>
<dbReference type="InterPro" id="IPR032781">
    <property type="entry name" value="ABC_tran_Xtn"/>
</dbReference>